<dbReference type="InterPro" id="IPR003594">
    <property type="entry name" value="HATPase_dom"/>
</dbReference>
<dbReference type="Pfam" id="PF13581">
    <property type="entry name" value="HATPase_c_2"/>
    <property type="match status" value="1"/>
</dbReference>
<keyword evidence="1" id="KW-0723">Serine/threonine-protein kinase</keyword>
<organism evidence="3 4">
    <name type="scientific">Actinocorallia libanotica</name>
    <dbReference type="NCBI Taxonomy" id="46162"/>
    <lineage>
        <taxon>Bacteria</taxon>
        <taxon>Bacillati</taxon>
        <taxon>Actinomycetota</taxon>
        <taxon>Actinomycetes</taxon>
        <taxon>Streptosporangiales</taxon>
        <taxon>Thermomonosporaceae</taxon>
        <taxon>Actinocorallia</taxon>
    </lineage>
</organism>
<dbReference type="InterPro" id="IPR036890">
    <property type="entry name" value="HATPase_C_sf"/>
</dbReference>
<dbReference type="Gene3D" id="3.30.565.10">
    <property type="entry name" value="Histidine kinase-like ATPase, C-terminal domain"/>
    <property type="match status" value="1"/>
</dbReference>
<dbReference type="PANTHER" id="PTHR35526:SF3">
    <property type="entry name" value="ANTI-SIGMA-F FACTOR RSBW"/>
    <property type="match status" value="1"/>
</dbReference>
<evidence type="ECO:0000259" key="2">
    <source>
        <dbReference type="Pfam" id="PF13581"/>
    </source>
</evidence>
<dbReference type="PANTHER" id="PTHR35526">
    <property type="entry name" value="ANTI-SIGMA-F FACTOR RSBW-RELATED"/>
    <property type="match status" value="1"/>
</dbReference>
<protein>
    <submittedName>
        <fullName evidence="3">Anti-sigma B factor RsbW</fullName>
    </submittedName>
</protein>
<feature type="domain" description="Histidine kinase/HSP90-like ATPase" evidence="2">
    <location>
        <begin position="18"/>
        <end position="127"/>
    </location>
</feature>
<dbReference type="SUPFAM" id="SSF55874">
    <property type="entry name" value="ATPase domain of HSP90 chaperone/DNA topoisomerase II/histidine kinase"/>
    <property type="match status" value="1"/>
</dbReference>
<dbReference type="CDD" id="cd16936">
    <property type="entry name" value="HATPase_RsbW-like"/>
    <property type="match status" value="1"/>
</dbReference>
<name>A0ABN1QZK6_9ACTN</name>
<evidence type="ECO:0000313" key="3">
    <source>
        <dbReference type="EMBL" id="GAA0949223.1"/>
    </source>
</evidence>
<proteinExistence type="predicted"/>
<dbReference type="Proteomes" id="UP001500665">
    <property type="component" value="Unassembled WGS sequence"/>
</dbReference>
<dbReference type="InterPro" id="IPR050267">
    <property type="entry name" value="Anti-sigma-factor_SerPK"/>
</dbReference>
<keyword evidence="4" id="KW-1185">Reference proteome</keyword>
<accession>A0ABN1QZK6</accession>
<comment type="caution">
    <text evidence="3">The sequence shown here is derived from an EMBL/GenBank/DDBJ whole genome shotgun (WGS) entry which is preliminary data.</text>
</comment>
<keyword evidence="1" id="KW-0808">Transferase</keyword>
<evidence type="ECO:0000313" key="4">
    <source>
        <dbReference type="Proteomes" id="UP001500665"/>
    </source>
</evidence>
<evidence type="ECO:0000256" key="1">
    <source>
        <dbReference type="ARBA" id="ARBA00022527"/>
    </source>
</evidence>
<gene>
    <name evidence="3" type="primary">rsbW</name>
    <name evidence="3" type="ORF">GCM10009550_26360</name>
</gene>
<dbReference type="EMBL" id="BAAAHH010000008">
    <property type="protein sequence ID" value="GAA0949223.1"/>
    <property type="molecule type" value="Genomic_DNA"/>
</dbReference>
<keyword evidence="1" id="KW-0418">Kinase</keyword>
<reference evidence="3 4" key="1">
    <citation type="journal article" date="2019" name="Int. J. Syst. Evol. Microbiol.">
        <title>The Global Catalogue of Microorganisms (GCM) 10K type strain sequencing project: providing services to taxonomists for standard genome sequencing and annotation.</title>
        <authorList>
            <consortium name="The Broad Institute Genomics Platform"/>
            <consortium name="The Broad Institute Genome Sequencing Center for Infectious Disease"/>
            <person name="Wu L."/>
            <person name="Ma J."/>
        </authorList>
    </citation>
    <scope>NUCLEOTIDE SEQUENCE [LARGE SCALE GENOMIC DNA]</scope>
    <source>
        <strain evidence="3 4">JCM 10696</strain>
    </source>
</reference>
<sequence>MGLVDMKFSLALPCEELSVPVIRRVLGDALRGLGVSGDCIHDILVAASEACTNVVRHSSTREYEVTGHIDEETCVLSVIDHGDGLGPVARPAGGLAESGRGLDIMNSLMDDLSLTTTSDGVRVVLRKRLTWCDEALIRRLESELVRSAG</sequence>